<proteinExistence type="inferred from homology"/>
<keyword evidence="2" id="KW-0680">Restriction system</keyword>
<evidence type="ECO:0000256" key="1">
    <source>
        <dbReference type="ARBA" id="ARBA00010923"/>
    </source>
</evidence>
<feature type="domain" description="Type I restriction modification DNA specificity" evidence="4">
    <location>
        <begin position="245"/>
        <end position="385"/>
    </location>
</feature>
<dbReference type="Gene3D" id="3.90.220.20">
    <property type="entry name" value="DNA methylase specificity domains"/>
    <property type="match status" value="2"/>
</dbReference>
<evidence type="ECO:0000313" key="5">
    <source>
        <dbReference type="EMBL" id="MDV3665410.1"/>
    </source>
</evidence>
<evidence type="ECO:0000256" key="2">
    <source>
        <dbReference type="ARBA" id="ARBA00022747"/>
    </source>
</evidence>
<comment type="similarity">
    <text evidence="1">Belongs to the type-I restriction system S methylase family.</text>
</comment>
<organism evidence="5 6">
    <name type="scientific">Elizabethkingia anophelis</name>
    <dbReference type="NCBI Taxonomy" id="1117645"/>
    <lineage>
        <taxon>Bacteria</taxon>
        <taxon>Pseudomonadati</taxon>
        <taxon>Bacteroidota</taxon>
        <taxon>Flavobacteriia</taxon>
        <taxon>Flavobacteriales</taxon>
        <taxon>Weeksellaceae</taxon>
        <taxon>Elizabethkingia</taxon>
    </lineage>
</organism>
<keyword evidence="3" id="KW-0238">DNA-binding</keyword>
<sequence length="489" mass="56354">MKIALNKVLKPISGDWGTDDLEGNGVNVIRTANFRNDGKIDYSNLVKRLFQKKTVDENGRERYVLDSEKIEEKKLLNNDIIIEKSGGGPETPVGRVVYFENPGKEIFMANNFTQVLRANSEKVIPKYLFYYLRYLYLKGVVYKYQNQTTGLANLKLDKYLKEEILIPDLDKQNIVVTQLNIIQRNIDLRKSSIEILSNLIHSVYFKMFGDPVNNQKGFPRKKLSQVTQKDKIITYGIVQAGPHIDGGVSYIRTGDIKAGKIVTKNLLKTTKEISEKYSRTICSIDDVLITIRATVGEVAIIDTDTENFNLSRGIALISPNKKVIVPNYLFATLQSDGFQFLINKYVKGSTFKEITLEKLRNIEIPIPKDLNLQNTFSQIYEAIQDIKSKVEQSLEILQQLFQVILQNAFKPNVEIDEEPIFKDLIKKFTTQDLRGNKQRLQYLISLFEQQNFDEFKDFTETRKILFELMEEEEIIQTFGNENKVKLQVK</sequence>
<dbReference type="PANTHER" id="PTHR30408:SF12">
    <property type="entry name" value="TYPE I RESTRICTION ENZYME MJAVIII SPECIFICITY SUBUNIT"/>
    <property type="match status" value="1"/>
</dbReference>
<evidence type="ECO:0000256" key="3">
    <source>
        <dbReference type="ARBA" id="ARBA00023125"/>
    </source>
</evidence>
<protein>
    <recommendedName>
        <fullName evidence="4">Type I restriction modification DNA specificity domain-containing protein</fullName>
    </recommendedName>
</protein>
<gene>
    <name evidence="5" type="ORF">CMU51_15265</name>
</gene>
<dbReference type="InterPro" id="IPR052021">
    <property type="entry name" value="Type-I_RS_S_subunit"/>
</dbReference>
<dbReference type="Pfam" id="PF01420">
    <property type="entry name" value="Methylase_S"/>
    <property type="match status" value="2"/>
</dbReference>
<dbReference type="AlphaFoldDB" id="A0AAE4T799"/>
<accession>A0AAE4T799</accession>
<evidence type="ECO:0000259" key="4">
    <source>
        <dbReference type="Pfam" id="PF01420"/>
    </source>
</evidence>
<dbReference type="PANTHER" id="PTHR30408">
    <property type="entry name" value="TYPE-1 RESTRICTION ENZYME ECOKI SPECIFICITY PROTEIN"/>
    <property type="match status" value="1"/>
</dbReference>
<dbReference type="InterPro" id="IPR044946">
    <property type="entry name" value="Restrct_endonuc_typeI_TRD_sf"/>
</dbReference>
<dbReference type="InterPro" id="IPR000055">
    <property type="entry name" value="Restrct_endonuc_typeI_TRD"/>
</dbReference>
<dbReference type="Proteomes" id="UP001189000">
    <property type="component" value="Unassembled WGS sequence"/>
</dbReference>
<name>A0AAE4T799_9FLAO</name>
<dbReference type="EMBL" id="NWGY01000015">
    <property type="protein sequence ID" value="MDV3665410.1"/>
    <property type="molecule type" value="Genomic_DNA"/>
</dbReference>
<dbReference type="CDD" id="cd17256">
    <property type="entry name" value="RMtype1_S_EcoJA65PI-TRD1-CR1_like"/>
    <property type="match status" value="1"/>
</dbReference>
<dbReference type="SUPFAM" id="SSF116734">
    <property type="entry name" value="DNA methylase specificity domain"/>
    <property type="match status" value="2"/>
</dbReference>
<feature type="domain" description="Type I restriction modification DNA specificity" evidence="4">
    <location>
        <begin position="29"/>
        <end position="193"/>
    </location>
</feature>
<reference evidence="5" key="1">
    <citation type="submission" date="2023-02" db="EMBL/GenBank/DDBJ databases">
        <title>Elizabethkingia anophelis draft genomes.</title>
        <authorList>
            <person name="Nicholson A.C."/>
            <person name="Whitney A.M."/>
            <person name="Humrighouse B.W."/>
            <person name="Villarma A."/>
            <person name="Bell M."/>
            <person name="Mcquiston J."/>
        </authorList>
    </citation>
    <scope>NUCLEOTIDE SEQUENCE</scope>
    <source>
        <strain evidence="5">B4955</strain>
    </source>
</reference>
<dbReference type="GO" id="GO:0009307">
    <property type="term" value="P:DNA restriction-modification system"/>
    <property type="evidence" value="ECO:0007669"/>
    <property type="project" value="UniProtKB-KW"/>
</dbReference>
<comment type="caution">
    <text evidence="5">The sequence shown here is derived from an EMBL/GenBank/DDBJ whole genome shotgun (WGS) entry which is preliminary data.</text>
</comment>
<dbReference type="GO" id="GO:0003677">
    <property type="term" value="F:DNA binding"/>
    <property type="evidence" value="ECO:0007669"/>
    <property type="project" value="UniProtKB-KW"/>
</dbReference>
<evidence type="ECO:0000313" key="6">
    <source>
        <dbReference type="Proteomes" id="UP001189000"/>
    </source>
</evidence>